<dbReference type="InterPro" id="IPR036689">
    <property type="entry name" value="ESAT-6-like_sf"/>
</dbReference>
<dbReference type="SUPFAM" id="SSF140453">
    <property type="entry name" value="EsxAB dimer-like"/>
    <property type="match status" value="1"/>
</dbReference>
<sequence>MADQPSVNVGGVTYRVTPEYLANASNNTASTAAEISTQLAELKTYVASLEASWQGIAHNQFQTLMAEYDIYARMLHDALEGISKGLQGNYVNYEQSEQQNLTNLAALGEDLPKAPSGTNFN</sequence>
<evidence type="ECO:0000313" key="2">
    <source>
        <dbReference type="Proteomes" id="UP000199323"/>
    </source>
</evidence>
<reference evidence="1 2" key="1">
    <citation type="submission" date="2016-10" db="EMBL/GenBank/DDBJ databases">
        <authorList>
            <person name="de Groot N.N."/>
        </authorList>
    </citation>
    <scope>NUCLEOTIDE SEQUENCE [LARGE SCALE GENOMIC DNA]</scope>
    <source>
        <strain evidence="1 2">CGMCC 4.3510</strain>
    </source>
</reference>
<dbReference type="InterPro" id="IPR010310">
    <property type="entry name" value="T7SS_ESAT-6-like"/>
</dbReference>
<dbReference type="Pfam" id="PF06013">
    <property type="entry name" value="WXG100"/>
    <property type="match status" value="1"/>
</dbReference>
<dbReference type="EMBL" id="FONG01000015">
    <property type="protein sequence ID" value="SFF46333.1"/>
    <property type="molecule type" value="Genomic_DNA"/>
</dbReference>
<accession>A0A1I2IXK0</accession>
<dbReference type="AlphaFoldDB" id="A0A1I2IXK0"/>
<dbReference type="NCBIfam" id="TIGR03930">
    <property type="entry name" value="WXG100_ESAT6"/>
    <property type="match status" value="1"/>
</dbReference>
<dbReference type="STRING" id="380248.SAMN05216251_11519"/>
<organism evidence="1 2">
    <name type="scientific">Actinacidiphila alni</name>
    <dbReference type="NCBI Taxonomy" id="380248"/>
    <lineage>
        <taxon>Bacteria</taxon>
        <taxon>Bacillati</taxon>
        <taxon>Actinomycetota</taxon>
        <taxon>Actinomycetes</taxon>
        <taxon>Kitasatosporales</taxon>
        <taxon>Streptomycetaceae</taxon>
        <taxon>Actinacidiphila</taxon>
    </lineage>
</organism>
<proteinExistence type="predicted"/>
<dbReference type="Proteomes" id="UP000199323">
    <property type="component" value="Unassembled WGS sequence"/>
</dbReference>
<protein>
    <submittedName>
        <fullName evidence="1">WXG100 family type VII secretion target</fullName>
    </submittedName>
</protein>
<name>A0A1I2IXK0_9ACTN</name>
<gene>
    <name evidence="1" type="ORF">SAMN05216251_11519</name>
</gene>
<keyword evidence="2" id="KW-1185">Reference proteome</keyword>
<evidence type="ECO:0000313" key="1">
    <source>
        <dbReference type="EMBL" id="SFF46333.1"/>
    </source>
</evidence>
<dbReference type="Gene3D" id="1.10.287.1060">
    <property type="entry name" value="ESAT-6-like"/>
    <property type="match status" value="1"/>
</dbReference>
<dbReference type="OrthoDB" id="3400155at2"/>
<dbReference type="RefSeq" id="WP_093715658.1">
    <property type="nucleotide sequence ID" value="NZ_FONG01000015.1"/>
</dbReference>